<keyword evidence="5" id="KW-1133">Transmembrane helix</keyword>
<dbReference type="AlphaFoldDB" id="A0A1N6S2Q3"/>
<evidence type="ECO:0000256" key="2">
    <source>
        <dbReference type="ARBA" id="ARBA00004236"/>
    </source>
</evidence>
<evidence type="ECO:0000256" key="10">
    <source>
        <dbReference type="ARBA" id="ARBA00030803"/>
    </source>
</evidence>
<dbReference type="InterPro" id="IPR041916">
    <property type="entry name" value="Anti_sigma_zinc_sf"/>
</dbReference>
<dbReference type="GO" id="GO:0005886">
    <property type="term" value="C:plasma membrane"/>
    <property type="evidence" value="ECO:0007669"/>
    <property type="project" value="UniProtKB-SubCell"/>
</dbReference>
<dbReference type="Pfam" id="PF13490">
    <property type="entry name" value="zf-HC2"/>
    <property type="match status" value="1"/>
</dbReference>
<dbReference type="GO" id="GO:0016989">
    <property type="term" value="F:sigma factor antagonist activity"/>
    <property type="evidence" value="ECO:0007669"/>
    <property type="project" value="TreeGrafter"/>
</dbReference>
<evidence type="ECO:0000256" key="1">
    <source>
        <dbReference type="ARBA" id="ARBA00004167"/>
    </source>
</evidence>
<evidence type="ECO:0000259" key="12">
    <source>
        <dbReference type="Pfam" id="PF13490"/>
    </source>
</evidence>
<evidence type="ECO:0000313" key="16">
    <source>
        <dbReference type="Proteomes" id="UP000215545"/>
    </source>
</evidence>
<dbReference type="PANTHER" id="PTHR37461">
    <property type="entry name" value="ANTI-SIGMA-K FACTOR RSKA"/>
    <property type="match status" value="1"/>
</dbReference>
<keyword evidence="4" id="KW-0812">Transmembrane</keyword>
<evidence type="ECO:0000259" key="11">
    <source>
        <dbReference type="Pfam" id="PF10099"/>
    </source>
</evidence>
<dbReference type="Proteomes" id="UP000215545">
    <property type="component" value="Unassembled WGS sequence"/>
</dbReference>
<evidence type="ECO:0000256" key="7">
    <source>
        <dbReference type="ARBA" id="ARBA00024353"/>
    </source>
</evidence>
<dbReference type="RefSeq" id="WP_045849066.1">
    <property type="nucleotide sequence ID" value="NZ_FTLX01000002.1"/>
</dbReference>
<keyword evidence="16" id="KW-1185">Reference proteome</keyword>
<organism evidence="14 15">
    <name type="scientific">Domibacillus enclensis</name>
    <dbReference type="NCBI Taxonomy" id="1017273"/>
    <lineage>
        <taxon>Bacteria</taxon>
        <taxon>Bacillati</taxon>
        <taxon>Bacillota</taxon>
        <taxon>Bacilli</taxon>
        <taxon>Bacillales</taxon>
        <taxon>Bacillaceae</taxon>
        <taxon>Domibacillus</taxon>
    </lineage>
</organism>
<dbReference type="InterPro" id="IPR018764">
    <property type="entry name" value="RskA_C"/>
</dbReference>
<dbReference type="InterPro" id="IPR051474">
    <property type="entry name" value="Anti-sigma-K/W_factor"/>
</dbReference>
<evidence type="ECO:0000313" key="15">
    <source>
        <dbReference type="Proteomes" id="UP000186385"/>
    </source>
</evidence>
<dbReference type="EMBL" id="FTLX01000002">
    <property type="protein sequence ID" value="SIQ35246.1"/>
    <property type="molecule type" value="Genomic_DNA"/>
</dbReference>
<comment type="similarity">
    <text evidence="7">Belongs to the zinc-associated anti-sigma factor (ZAS) superfamily. Anti-sigma-W factor family.</text>
</comment>
<evidence type="ECO:0000256" key="5">
    <source>
        <dbReference type="ARBA" id="ARBA00022989"/>
    </source>
</evidence>
<accession>A0A1N6S2Q3</accession>
<feature type="domain" description="Anti-sigma K factor RskA C-terminal" evidence="11">
    <location>
        <begin position="98"/>
        <end position="229"/>
    </location>
</feature>
<keyword evidence="6" id="KW-0472">Membrane</keyword>
<dbReference type="STRING" id="1017273.SAMN05443094_102293"/>
<dbReference type="OrthoDB" id="150725at2"/>
<dbReference type="Pfam" id="PF10099">
    <property type="entry name" value="RskA_C"/>
    <property type="match status" value="1"/>
</dbReference>
<dbReference type="Proteomes" id="UP000186385">
    <property type="component" value="Unassembled WGS sequence"/>
</dbReference>
<reference evidence="14 15" key="1">
    <citation type="submission" date="2017-01" db="EMBL/GenBank/DDBJ databases">
        <authorList>
            <person name="Mah S.A."/>
            <person name="Swanson W.J."/>
            <person name="Moy G.W."/>
            <person name="Vacquier V.D."/>
        </authorList>
    </citation>
    <scope>NUCLEOTIDE SEQUENCE [LARGE SCALE GENOMIC DNA]</scope>
    <source>
        <strain evidence="14 15">NIO-1016</strain>
    </source>
</reference>
<reference evidence="16" key="2">
    <citation type="submission" date="2017-03" db="EMBL/GenBank/DDBJ databases">
        <title>Bacillus sp. V-88(T) DSM27956, whole genome shotgun sequencing project.</title>
        <authorList>
            <person name="Dastager S.G."/>
            <person name="Neurgaonkar P.S."/>
            <person name="Dharne M.S."/>
        </authorList>
    </citation>
    <scope>NUCLEOTIDE SEQUENCE [LARGE SCALE GENOMIC DNA]</scope>
    <source>
        <strain evidence="16">DSM 25145</strain>
    </source>
</reference>
<evidence type="ECO:0000256" key="6">
    <source>
        <dbReference type="ARBA" id="ARBA00023136"/>
    </source>
</evidence>
<gene>
    <name evidence="13" type="ORF">B1B05_05360</name>
    <name evidence="14" type="ORF">SAMN05443094_102293</name>
</gene>
<evidence type="ECO:0000256" key="9">
    <source>
        <dbReference type="ARBA" id="ARBA00029829"/>
    </source>
</evidence>
<evidence type="ECO:0000256" key="8">
    <source>
        <dbReference type="ARBA" id="ARBA00024438"/>
    </source>
</evidence>
<dbReference type="PANTHER" id="PTHR37461:SF1">
    <property type="entry name" value="ANTI-SIGMA-K FACTOR RSKA"/>
    <property type="match status" value="1"/>
</dbReference>
<reference evidence="13" key="3">
    <citation type="submission" date="2017-03" db="EMBL/GenBank/DDBJ databases">
        <authorList>
            <person name="Dastager S.G."/>
            <person name="Neurgaonkar P.S."/>
            <person name="Dharne M.S."/>
        </authorList>
    </citation>
    <scope>NUCLEOTIDE SEQUENCE</scope>
    <source>
        <strain evidence="13">DSM 25145</strain>
    </source>
</reference>
<protein>
    <recommendedName>
        <fullName evidence="8">Anti-sigma-W factor RsiW</fullName>
    </recommendedName>
    <alternativeName>
        <fullName evidence="10">Regulator of SigK</fullName>
    </alternativeName>
    <alternativeName>
        <fullName evidence="9">Sigma-K anti-sigma factor RskA</fullName>
    </alternativeName>
</protein>
<dbReference type="Gene3D" id="1.10.10.1320">
    <property type="entry name" value="Anti-sigma factor, zinc-finger domain"/>
    <property type="match status" value="1"/>
</dbReference>
<comment type="subcellular location">
    <subcellularLocation>
        <location evidence="2">Cell membrane</location>
    </subcellularLocation>
    <subcellularLocation>
        <location evidence="1">Membrane</location>
        <topology evidence="1">Single-pass membrane protein</topology>
    </subcellularLocation>
</comment>
<name>A0A1N6S2Q3_9BACI</name>
<evidence type="ECO:0000256" key="4">
    <source>
        <dbReference type="ARBA" id="ARBA00022692"/>
    </source>
</evidence>
<feature type="domain" description="Putative zinc-finger" evidence="12">
    <location>
        <begin position="4"/>
        <end position="33"/>
    </location>
</feature>
<proteinExistence type="inferred from homology"/>
<sequence>MKCEALIDYFNGTLNDKDRAAFEKHLAECTDCREELEELRLLTADLPFAAEPAEPNDGMKERVLSAVFAEEPVTAVEKTAPAPAPRKPARQWLQPLLAASLLLSAGANVYLLAQKEETDQQVAREEPATLAGSVQLAATEGFNGQAQASMVQENGHSSVILQANQLQVPTGTEAYQVWLINEAGDKVRAGTFNTDESGRGAVSYTMPSDDNWQMIAVTLEPTATSEQPLGDIVLAAEL</sequence>
<keyword evidence="3" id="KW-1003">Cell membrane</keyword>
<dbReference type="EMBL" id="MWSK01000002">
    <property type="protein sequence ID" value="OXS79201.1"/>
    <property type="molecule type" value="Genomic_DNA"/>
</dbReference>
<dbReference type="InterPro" id="IPR027383">
    <property type="entry name" value="Znf_put"/>
</dbReference>
<evidence type="ECO:0000313" key="13">
    <source>
        <dbReference type="EMBL" id="OXS79201.1"/>
    </source>
</evidence>
<evidence type="ECO:0000256" key="3">
    <source>
        <dbReference type="ARBA" id="ARBA00022475"/>
    </source>
</evidence>
<dbReference type="GO" id="GO:0006417">
    <property type="term" value="P:regulation of translation"/>
    <property type="evidence" value="ECO:0007669"/>
    <property type="project" value="TreeGrafter"/>
</dbReference>
<evidence type="ECO:0000313" key="14">
    <source>
        <dbReference type="EMBL" id="SIQ35246.1"/>
    </source>
</evidence>